<organism evidence="1 2">
    <name type="scientific">Francisella uliginis</name>
    <dbReference type="NCBI Taxonomy" id="573570"/>
    <lineage>
        <taxon>Bacteria</taxon>
        <taxon>Pseudomonadati</taxon>
        <taxon>Pseudomonadota</taxon>
        <taxon>Gammaproteobacteria</taxon>
        <taxon>Thiotrichales</taxon>
        <taxon>Francisellaceae</taxon>
        <taxon>Francisella</taxon>
    </lineage>
</organism>
<reference evidence="1 2" key="1">
    <citation type="journal article" date="2016" name="Appl. Environ. Microbiol.">
        <title>Whole genome relationships among Francisella bacteria of diverse origin define new species and provide specific regions for detection.</title>
        <authorList>
            <person name="Challacombe J.F."/>
            <person name="Petersen J.M."/>
            <person name="Gallegos-Graves V."/>
            <person name="Hodge D."/>
            <person name="Pillai S."/>
            <person name="Kuske C.R."/>
        </authorList>
    </citation>
    <scope>NUCLEOTIDE SEQUENCE [LARGE SCALE GENOMIC DNA]</scope>
    <source>
        <strain evidence="2">TX07-7310</strain>
    </source>
</reference>
<dbReference type="OrthoDB" id="1551122at2"/>
<evidence type="ECO:0000313" key="2">
    <source>
        <dbReference type="Proteomes" id="UP000184222"/>
    </source>
</evidence>
<keyword evidence="2" id="KW-1185">Reference proteome</keyword>
<dbReference type="InterPro" id="IPR014710">
    <property type="entry name" value="RmlC-like_jellyroll"/>
</dbReference>
<dbReference type="SUPFAM" id="SSF51182">
    <property type="entry name" value="RmlC-like cupins"/>
    <property type="match status" value="1"/>
</dbReference>
<dbReference type="Proteomes" id="UP000184222">
    <property type="component" value="Chromosome"/>
</dbReference>
<protein>
    <recommendedName>
        <fullName evidence="3">Cupin</fullName>
    </recommendedName>
</protein>
<dbReference type="RefSeq" id="WP_072711072.1">
    <property type="nucleotide sequence ID" value="NZ_CP016796.1"/>
</dbReference>
<evidence type="ECO:0000313" key="1">
    <source>
        <dbReference type="EMBL" id="API85871.1"/>
    </source>
</evidence>
<evidence type="ECO:0008006" key="3">
    <source>
        <dbReference type="Google" id="ProtNLM"/>
    </source>
</evidence>
<name>A0A1L4BPV0_9GAMM</name>
<dbReference type="STRING" id="573570.F7310_00215"/>
<dbReference type="EMBL" id="CP016796">
    <property type="protein sequence ID" value="API85871.1"/>
    <property type="molecule type" value="Genomic_DNA"/>
</dbReference>
<dbReference type="AlphaFoldDB" id="A0A1L4BPV0"/>
<proteinExistence type="predicted"/>
<sequence length="113" mass="12796">MAEFVNFIEGADFNQEKVIIKKLIETPLTKEMQVSIPKDITMKEHAAPHPITIMLVKGDLNFYIAEKKHNLKIGDLAYLEPNTMHSLEAIENSIIRLSLAKADSVEHVKKIVD</sequence>
<dbReference type="KEGG" id="frx:F7310_00215"/>
<accession>A0A1L4BPV0</accession>
<dbReference type="Gene3D" id="2.60.120.10">
    <property type="entry name" value="Jelly Rolls"/>
    <property type="match status" value="1"/>
</dbReference>
<dbReference type="InterPro" id="IPR011051">
    <property type="entry name" value="RmlC_Cupin_sf"/>
</dbReference>
<gene>
    <name evidence="1" type="ORF">F7310_00215</name>
</gene>